<comment type="caution">
    <text evidence="7">The sequence shown here is derived from an EMBL/GenBank/DDBJ whole genome shotgun (WGS) entry which is preliminary data.</text>
</comment>
<dbReference type="AlphaFoldDB" id="A0A5J5J387"/>
<dbReference type="OrthoDB" id="9785276at2"/>
<protein>
    <submittedName>
        <fullName evidence="7">FAD-binding protein</fullName>
    </submittedName>
</protein>
<dbReference type="PANTHER" id="PTHR11552:SF147">
    <property type="entry name" value="CHOLINE DEHYDROGENASE, MITOCHONDRIAL"/>
    <property type="match status" value="1"/>
</dbReference>
<dbReference type="PIRSF" id="PIRSF000137">
    <property type="entry name" value="Alcohol_oxidase"/>
    <property type="match status" value="1"/>
</dbReference>
<comment type="cofactor">
    <cofactor evidence="1 5">
        <name>FAD</name>
        <dbReference type="ChEBI" id="CHEBI:57692"/>
    </cofactor>
</comment>
<evidence type="ECO:0000256" key="5">
    <source>
        <dbReference type="PIRSR" id="PIRSR000137-2"/>
    </source>
</evidence>
<dbReference type="GO" id="GO:0016614">
    <property type="term" value="F:oxidoreductase activity, acting on CH-OH group of donors"/>
    <property type="evidence" value="ECO:0007669"/>
    <property type="project" value="InterPro"/>
</dbReference>
<gene>
    <name evidence="7" type="ORF">F6B43_11520</name>
</gene>
<organism evidence="7 8">
    <name type="scientific">Microbacterium rhizomatis</name>
    <dbReference type="NCBI Taxonomy" id="1631477"/>
    <lineage>
        <taxon>Bacteria</taxon>
        <taxon>Bacillati</taxon>
        <taxon>Actinomycetota</taxon>
        <taxon>Actinomycetes</taxon>
        <taxon>Micrococcales</taxon>
        <taxon>Microbacteriaceae</taxon>
        <taxon>Microbacterium</taxon>
    </lineage>
</organism>
<dbReference type="RefSeq" id="WP_150449070.1">
    <property type="nucleotide sequence ID" value="NZ_VYSA01000002.1"/>
</dbReference>
<dbReference type="EMBL" id="VYSA01000002">
    <property type="protein sequence ID" value="KAA9108039.1"/>
    <property type="molecule type" value="Genomic_DNA"/>
</dbReference>
<evidence type="ECO:0000313" key="8">
    <source>
        <dbReference type="Proteomes" id="UP000325827"/>
    </source>
</evidence>
<feature type="domain" description="Glucose-methanol-choline oxidoreductase N-terminal" evidence="6">
    <location>
        <begin position="245"/>
        <end position="259"/>
    </location>
</feature>
<feature type="binding site" evidence="5">
    <location>
        <position position="211"/>
    </location>
    <ligand>
        <name>FAD</name>
        <dbReference type="ChEBI" id="CHEBI:57692"/>
    </ligand>
</feature>
<evidence type="ECO:0000259" key="6">
    <source>
        <dbReference type="PROSITE" id="PS00624"/>
    </source>
</evidence>
<dbReference type="InterPro" id="IPR007867">
    <property type="entry name" value="GMC_OxRtase_C"/>
</dbReference>
<feature type="binding site" evidence="5">
    <location>
        <position position="438"/>
    </location>
    <ligand>
        <name>substrate</name>
    </ligand>
</feature>
<evidence type="ECO:0000256" key="3">
    <source>
        <dbReference type="ARBA" id="ARBA00022630"/>
    </source>
</evidence>
<dbReference type="InterPro" id="IPR036188">
    <property type="entry name" value="FAD/NAD-bd_sf"/>
</dbReference>
<evidence type="ECO:0000256" key="1">
    <source>
        <dbReference type="ARBA" id="ARBA00001974"/>
    </source>
</evidence>
<evidence type="ECO:0000256" key="2">
    <source>
        <dbReference type="ARBA" id="ARBA00010790"/>
    </source>
</evidence>
<dbReference type="GO" id="GO:0050660">
    <property type="term" value="F:flavin adenine dinucleotide binding"/>
    <property type="evidence" value="ECO:0007669"/>
    <property type="project" value="InterPro"/>
</dbReference>
<dbReference type="InterPro" id="IPR000172">
    <property type="entry name" value="GMC_OxRdtase_N"/>
</dbReference>
<reference evidence="8" key="1">
    <citation type="submission" date="2019-09" db="EMBL/GenBank/DDBJ databases">
        <title>Mumia zhuanghuii sp. nov. isolated from the intestinal contents of plateau pika (Ochotona curzoniae) in the Qinghai-Tibet plateau of China.</title>
        <authorList>
            <person name="Tian Z."/>
        </authorList>
    </citation>
    <scope>NUCLEOTIDE SEQUENCE [LARGE SCALE GENOMIC DNA]</scope>
    <source>
        <strain evidence="8">JCM 30598</strain>
    </source>
</reference>
<dbReference type="Gene3D" id="3.30.410.40">
    <property type="match status" value="1"/>
</dbReference>
<sequence length="524" mass="55957">MNGDLPAEVEYVVIGGGTAGNVVASRLAEAGRDVLVLEAGPDFGPEGDPAWPADIVDATRLGRSHDWGYDSGDSYPFTLGFERARAIGGSSDFNGCTQTWGHRRDYDAWAESGLTGWSTDDLLPLFREGTRRMRVTTYRPEELTPWQGAWYDAAPAVGMPRLTTLNDVDEAAGFAPEDVNIERGVRVNTAFAYLDPARALPNLRVVGDALVDRIVVEAGRATGVVVHHGGEISRVRAGTVVLAGGAYNSPTVLLRSGIGPSAQLGALGIPVVAHLPGVGENLHDQPFLLMSWEGSDEMTAAMEHARAAGWAPDEQAMGKAASSHESEAFDLHFLPYSPTHRGDRKRWSIGTSALLPRSRGFVRIRSTDPEAKPVIDHRFLSDPEGIDAAMLAEGAGILRELAASPALARVVGREIHPRPDTFSREALIAHIYAHPDNYWHPVGTCRMGTADDIMSVVDERAQVHGIEGLHIADTSIMPRIPRATTAMPAVVMGEKVARILLAAAAAASPNPNPNPNPTSKGSAA</sequence>
<dbReference type="Gene3D" id="3.50.50.60">
    <property type="entry name" value="FAD/NAD(P)-binding domain"/>
    <property type="match status" value="1"/>
</dbReference>
<keyword evidence="3" id="KW-0285">Flavoprotein</keyword>
<dbReference type="Pfam" id="PF00732">
    <property type="entry name" value="GMC_oxred_N"/>
    <property type="match status" value="1"/>
</dbReference>
<dbReference type="Proteomes" id="UP000325827">
    <property type="component" value="Unassembled WGS sequence"/>
</dbReference>
<keyword evidence="8" id="KW-1185">Reference proteome</keyword>
<keyword evidence="4 5" id="KW-0274">FAD</keyword>
<evidence type="ECO:0000313" key="7">
    <source>
        <dbReference type="EMBL" id="KAA9108039.1"/>
    </source>
</evidence>
<feature type="binding site" evidence="5">
    <location>
        <begin position="439"/>
        <end position="440"/>
    </location>
    <ligand>
        <name>FAD</name>
        <dbReference type="ChEBI" id="CHEBI:57692"/>
    </ligand>
</feature>
<dbReference type="InterPro" id="IPR012132">
    <property type="entry name" value="GMC_OxRdtase"/>
</dbReference>
<evidence type="ECO:0000256" key="4">
    <source>
        <dbReference type="ARBA" id="ARBA00022827"/>
    </source>
</evidence>
<dbReference type="PANTHER" id="PTHR11552">
    <property type="entry name" value="GLUCOSE-METHANOL-CHOLINE GMC OXIDOREDUCTASE"/>
    <property type="match status" value="1"/>
</dbReference>
<dbReference type="PROSITE" id="PS00624">
    <property type="entry name" value="GMC_OXRED_2"/>
    <property type="match status" value="1"/>
</dbReference>
<proteinExistence type="inferred from homology"/>
<dbReference type="Pfam" id="PF05199">
    <property type="entry name" value="GMC_oxred_C"/>
    <property type="match status" value="1"/>
</dbReference>
<dbReference type="SUPFAM" id="SSF54373">
    <property type="entry name" value="FAD-linked reductases, C-terminal domain"/>
    <property type="match status" value="1"/>
</dbReference>
<dbReference type="SUPFAM" id="SSF51905">
    <property type="entry name" value="FAD/NAD(P)-binding domain"/>
    <property type="match status" value="1"/>
</dbReference>
<comment type="similarity">
    <text evidence="2">Belongs to the GMC oxidoreductase family.</text>
</comment>
<accession>A0A5J5J387</accession>
<name>A0A5J5J387_9MICO</name>